<sequence>MPPRSLARGAALNLAARFAAVLLGLAILVTVARLGPAVQGAFALFVAVEAALLTLFSGLGLLLAREVSHREVPPAPLLAALLRAALGLGLAAAAGLLAVSAGSEAAPYRHLWLLALAAPFLLLVPTASGLWLGQGRMGPLNVPQVAAPVLVLALLLAAGAAWPSAGAAPTVLAVLAAWVLGKALVGIGTGWAARRDAGPAAPQRGVLRDRWRFVATIGATNLVSLLNYRATLFLLERHGGLAETGVYSVAVQVAELLWLLSSAVTVSAYHRIGAPDAQQAAWTTLRAVQVNLLATLLAAPLLYAGAAFALPAVLGPAYAGAVLPLALLLPGVAGYAAASSLSAYYTNHRGRPQWSAGIAGLSLVLTLGIAAWSIPRHGAAGAALATSLAYGVAIAVALALFLRDTKLPWTALFSGWRAPQSGPA</sequence>
<dbReference type="EMBL" id="CP000555">
    <property type="protein sequence ID" value="ABM93563.1"/>
    <property type="molecule type" value="Genomic_DNA"/>
</dbReference>
<gene>
    <name evidence="7" type="ordered locus">Mpe_A0601</name>
</gene>
<feature type="transmembrane region" description="Helical" evidence="6">
    <location>
        <begin position="171"/>
        <end position="193"/>
    </location>
</feature>
<evidence type="ECO:0000256" key="5">
    <source>
        <dbReference type="ARBA" id="ARBA00023136"/>
    </source>
</evidence>
<evidence type="ECO:0000256" key="1">
    <source>
        <dbReference type="ARBA" id="ARBA00004651"/>
    </source>
</evidence>
<dbReference type="STRING" id="420662.Mpe_A0601"/>
<feature type="transmembrane region" description="Helical" evidence="6">
    <location>
        <begin position="380"/>
        <end position="402"/>
    </location>
</feature>
<feature type="transmembrane region" description="Helical" evidence="6">
    <location>
        <begin position="213"/>
        <end position="235"/>
    </location>
</feature>
<evidence type="ECO:0000313" key="8">
    <source>
        <dbReference type="Proteomes" id="UP000000366"/>
    </source>
</evidence>
<feature type="transmembrane region" description="Helical" evidence="6">
    <location>
        <begin position="41"/>
        <end position="64"/>
    </location>
</feature>
<feature type="transmembrane region" description="Helical" evidence="6">
    <location>
        <begin position="322"/>
        <end position="344"/>
    </location>
</feature>
<dbReference type="HOGENOM" id="CLU_646907_0_0_4"/>
<protein>
    <submittedName>
        <fullName evidence="7">Putative membrane protein involved in the export of O-antigen and teichoic acid</fullName>
    </submittedName>
</protein>
<organism evidence="7 8">
    <name type="scientific">Methylibium petroleiphilum (strain ATCC BAA-1232 / LMG 22953 / PM1)</name>
    <dbReference type="NCBI Taxonomy" id="420662"/>
    <lineage>
        <taxon>Bacteria</taxon>
        <taxon>Pseudomonadati</taxon>
        <taxon>Pseudomonadota</taxon>
        <taxon>Betaproteobacteria</taxon>
        <taxon>Burkholderiales</taxon>
        <taxon>Sphaerotilaceae</taxon>
        <taxon>Methylibium</taxon>
    </lineage>
</organism>
<dbReference type="GO" id="GO:0005886">
    <property type="term" value="C:plasma membrane"/>
    <property type="evidence" value="ECO:0007669"/>
    <property type="project" value="UniProtKB-SubCell"/>
</dbReference>
<dbReference type="PANTHER" id="PTHR30250">
    <property type="entry name" value="PST FAMILY PREDICTED COLANIC ACID TRANSPORTER"/>
    <property type="match status" value="1"/>
</dbReference>
<evidence type="ECO:0000256" key="4">
    <source>
        <dbReference type="ARBA" id="ARBA00022989"/>
    </source>
</evidence>
<feature type="transmembrane region" description="Helical" evidence="6">
    <location>
        <begin position="76"/>
        <end position="99"/>
    </location>
</feature>
<name>A2SDC4_METPP</name>
<dbReference type="Proteomes" id="UP000000366">
    <property type="component" value="Chromosome"/>
</dbReference>
<feature type="transmembrane region" description="Helical" evidence="6">
    <location>
        <begin position="247"/>
        <end position="269"/>
    </location>
</feature>
<dbReference type="RefSeq" id="WP_011828201.1">
    <property type="nucleotide sequence ID" value="NC_008825.1"/>
</dbReference>
<keyword evidence="8" id="KW-1185">Reference proteome</keyword>
<dbReference type="InterPro" id="IPR050833">
    <property type="entry name" value="Poly_Biosynth_Transport"/>
</dbReference>
<evidence type="ECO:0000313" key="7">
    <source>
        <dbReference type="EMBL" id="ABM93563.1"/>
    </source>
</evidence>
<feature type="transmembrane region" description="Helical" evidence="6">
    <location>
        <begin position="290"/>
        <end position="310"/>
    </location>
</feature>
<dbReference type="PANTHER" id="PTHR30250:SF11">
    <property type="entry name" value="O-ANTIGEN TRANSPORTER-RELATED"/>
    <property type="match status" value="1"/>
</dbReference>
<feature type="transmembrane region" description="Helical" evidence="6">
    <location>
        <begin position="111"/>
        <end position="133"/>
    </location>
</feature>
<keyword evidence="5 6" id="KW-0472">Membrane</keyword>
<evidence type="ECO:0000256" key="3">
    <source>
        <dbReference type="ARBA" id="ARBA00022692"/>
    </source>
</evidence>
<evidence type="ECO:0000256" key="2">
    <source>
        <dbReference type="ARBA" id="ARBA00022475"/>
    </source>
</evidence>
<keyword evidence="3 6" id="KW-0812">Transmembrane</keyword>
<keyword evidence="2" id="KW-1003">Cell membrane</keyword>
<reference evidence="7 8" key="1">
    <citation type="journal article" date="2007" name="J. Bacteriol.">
        <title>Whole-genome analysis of the methyl tert-butyl ether-degrading beta-proteobacterium Methylibium petroleiphilum PM1.</title>
        <authorList>
            <person name="Kane S.R."/>
            <person name="Chakicherla A.Y."/>
            <person name="Chain P.S.G."/>
            <person name="Schmidt R."/>
            <person name="Shin M.W."/>
            <person name="Legler T.C."/>
            <person name="Scow K.M."/>
            <person name="Larimer F.W."/>
            <person name="Lucas S.M."/>
            <person name="Richardson P.M."/>
            <person name="Hristova K.R."/>
        </authorList>
    </citation>
    <scope>NUCLEOTIDE SEQUENCE [LARGE SCALE GENOMIC DNA]</scope>
    <source>
        <strain evidence="8">ATCC BAA-1232 / LMG 22953 / PM1</strain>
    </source>
</reference>
<keyword evidence="4 6" id="KW-1133">Transmembrane helix</keyword>
<feature type="transmembrane region" description="Helical" evidence="6">
    <location>
        <begin position="145"/>
        <end position="165"/>
    </location>
</feature>
<dbReference type="AlphaFoldDB" id="A2SDC4"/>
<dbReference type="eggNOG" id="COG2244">
    <property type="taxonomic scope" value="Bacteria"/>
</dbReference>
<dbReference type="KEGG" id="mpt:Mpe_A0601"/>
<feature type="transmembrane region" description="Helical" evidence="6">
    <location>
        <begin position="356"/>
        <end position="374"/>
    </location>
</feature>
<feature type="transmembrane region" description="Helical" evidence="6">
    <location>
        <begin position="12"/>
        <end position="35"/>
    </location>
</feature>
<evidence type="ECO:0000256" key="6">
    <source>
        <dbReference type="SAM" id="Phobius"/>
    </source>
</evidence>
<accession>A2SDC4</accession>
<comment type="subcellular location">
    <subcellularLocation>
        <location evidence="1">Cell membrane</location>
        <topology evidence="1">Multi-pass membrane protein</topology>
    </subcellularLocation>
</comment>
<proteinExistence type="predicted"/>